<proteinExistence type="predicted"/>
<sequence>MLVLAFILTKINMLKKFIQYTAFLFAVISIVCCKTPQQANLREIKPFVGIWNVVNHPGSSIVFKSDGSFYNLSKENGTKIVTHSGSYKILSNNTYVLDITYARADALYQLAGKQYVNYFTLSEKNQKLKMSGVVDGKLGGSKLEWVDELVKVNTLD</sequence>
<evidence type="ECO:0008006" key="3">
    <source>
        <dbReference type="Google" id="ProtNLM"/>
    </source>
</evidence>
<gene>
    <name evidence="1" type="ORF">DHW03_10260</name>
</gene>
<reference evidence="1 2" key="1">
    <citation type="submission" date="2018-05" db="EMBL/GenBank/DDBJ databases">
        <title>Pedobacter paludis sp. nov., isolated from wetland soil.</title>
        <authorList>
            <person name="Zhang Y."/>
            <person name="Wang G."/>
        </authorList>
    </citation>
    <scope>NUCLEOTIDE SEQUENCE [LARGE SCALE GENOMIC DNA]</scope>
    <source>
        <strain evidence="1 2">KCTC22721</strain>
    </source>
</reference>
<dbReference type="EMBL" id="QGNZ01000002">
    <property type="protein sequence ID" value="PWS27942.1"/>
    <property type="molecule type" value="Genomic_DNA"/>
</dbReference>
<accession>A0A317EN04</accession>
<protein>
    <recommendedName>
        <fullName evidence="3">DUF4488 domain-containing protein</fullName>
    </recommendedName>
</protein>
<dbReference type="Proteomes" id="UP000245379">
    <property type="component" value="Unassembled WGS sequence"/>
</dbReference>
<evidence type="ECO:0000313" key="2">
    <source>
        <dbReference type="Proteomes" id="UP000245379"/>
    </source>
</evidence>
<evidence type="ECO:0000313" key="1">
    <source>
        <dbReference type="EMBL" id="PWS27942.1"/>
    </source>
</evidence>
<keyword evidence="2" id="KW-1185">Reference proteome</keyword>
<dbReference type="Gene3D" id="2.40.128.490">
    <property type="entry name" value="Uncharacterised protein PF14869, DUF4488"/>
    <property type="match status" value="1"/>
</dbReference>
<comment type="caution">
    <text evidence="1">The sequence shown here is derived from an EMBL/GenBank/DDBJ whole genome shotgun (WGS) entry which is preliminary data.</text>
</comment>
<dbReference type="AlphaFoldDB" id="A0A317EN04"/>
<name>A0A317EN04_9SPHI</name>
<organism evidence="1 2">
    <name type="scientific">Pedobacter yonginense</name>
    <dbReference type="NCBI Taxonomy" id="651869"/>
    <lineage>
        <taxon>Bacteria</taxon>
        <taxon>Pseudomonadati</taxon>
        <taxon>Bacteroidota</taxon>
        <taxon>Sphingobacteriia</taxon>
        <taxon>Sphingobacteriales</taxon>
        <taxon>Sphingobacteriaceae</taxon>
        <taxon>Pedobacter</taxon>
    </lineage>
</organism>